<dbReference type="Proteomes" id="UP000000245">
    <property type="component" value="Chromosome"/>
</dbReference>
<sequence length="272" mass="28950">MRIDSHLHLWSPARGDYGWLTPDLPICREITLDEARRTATGIDAVILVQAAPTEAETRFLLDIAARAGGFVRAVVGWTDLAADDAPARIAALAGDPRLAGLRPMLQDIADPDWILRPEIEPALAAMERAGLVLDLLVRPAHLPRCGELARRHPGLAMVLDHAAKPAIAEHGHAAWAEALRRLAADTAIACKLSGLITEAAPGAGFDALAPYVRTVFDAFGADRILWGSDWPVLTLAASYDAWRGAAEALTGVMAPDAVDAVFGGNAARIYRG</sequence>
<dbReference type="STRING" id="349163.Acry_1856"/>
<dbReference type="Gene3D" id="3.20.20.140">
    <property type="entry name" value="Metal-dependent hydrolases"/>
    <property type="match status" value="1"/>
</dbReference>
<dbReference type="InterPro" id="IPR006680">
    <property type="entry name" value="Amidohydro-rel"/>
</dbReference>
<name>A5FZM6_ACICJ</name>
<dbReference type="HOGENOM" id="CLU_044590_3_0_5"/>
<evidence type="ECO:0000256" key="1">
    <source>
        <dbReference type="ARBA" id="ARBA00038310"/>
    </source>
</evidence>
<dbReference type="KEGG" id="acr:Acry_1856"/>
<dbReference type="GO" id="GO:0016787">
    <property type="term" value="F:hydrolase activity"/>
    <property type="evidence" value="ECO:0007669"/>
    <property type="project" value="UniProtKB-KW"/>
</dbReference>
<keyword evidence="4" id="KW-1185">Reference proteome</keyword>
<dbReference type="RefSeq" id="WP_012039674.1">
    <property type="nucleotide sequence ID" value="NC_009484.1"/>
</dbReference>
<proteinExistence type="inferred from homology"/>
<dbReference type="InterPro" id="IPR032466">
    <property type="entry name" value="Metal_Hydrolase"/>
</dbReference>
<dbReference type="PANTHER" id="PTHR43569:SF2">
    <property type="entry name" value="AMIDOHYDROLASE-RELATED DOMAIN-CONTAINING PROTEIN"/>
    <property type="match status" value="1"/>
</dbReference>
<dbReference type="SUPFAM" id="SSF51556">
    <property type="entry name" value="Metallo-dependent hydrolases"/>
    <property type="match status" value="1"/>
</dbReference>
<organism evidence="3 4">
    <name type="scientific">Acidiphilium cryptum (strain JF-5)</name>
    <dbReference type="NCBI Taxonomy" id="349163"/>
    <lineage>
        <taxon>Bacteria</taxon>
        <taxon>Pseudomonadati</taxon>
        <taxon>Pseudomonadota</taxon>
        <taxon>Alphaproteobacteria</taxon>
        <taxon>Acetobacterales</taxon>
        <taxon>Acidocellaceae</taxon>
        <taxon>Acidiphilium</taxon>
    </lineage>
</organism>
<dbReference type="AlphaFoldDB" id="A5FZM6"/>
<evidence type="ECO:0000259" key="2">
    <source>
        <dbReference type="Pfam" id="PF04909"/>
    </source>
</evidence>
<dbReference type="Pfam" id="PF04909">
    <property type="entry name" value="Amidohydro_2"/>
    <property type="match status" value="1"/>
</dbReference>
<dbReference type="EMBL" id="CP000697">
    <property type="protein sequence ID" value="ABQ31058.1"/>
    <property type="molecule type" value="Genomic_DNA"/>
</dbReference>
<protein>
    <submittedName>
        <fullName evidence="3">L-fuconolactonase</fullName>
        <ecNumber evidence="3">3.1.1.-</ecNumber>
    </submittedName>
</protein>
<keyword evidence="3" id="KW-0378">Hydrolase</keyword>
<evidence type="ECO:0000313" key="3">
    <source>
        <dbReference type="EMBL" id="ABQ31058.1"/>
    </source>
</evidence>
<reference evidence="3 4" key="1">
    <citation type="submission" date="2007-05" db="EMBL/GenBank/DDBJ databases">
        <title>Complete sequence of chromosome of Acidiphilium cryptum JF-5.</title>
        <authorList>
            <consortium name="US DOE Joint Genome Institute"/>
            <person name="Copeland A."/>
            <person name="Lucas S."/>
            <person name="Lapidus A."/>
            <person name="Barry K."/>
            <person name="Detter J.C."/>
            <person name="Glavina del Rio T."/>
            <person name="Hammon N."/>
            <person name="Israni S."/>
            <person name="Dalin E."/>
            <person name="Tice H."/>
            <person name="Pitluck S."/>
            <person name="Sims D."/>
            <person name="Brettin T."/>
            <person name="Bruce D."/>
            <person name="Han C."/>
            <person name="Schmutz J."/>
            <person name="Larimer F."/>
            <person name="Land M."/>
            <person name="Hauser L."/>
            <person name="Kyrpides N."/>
            <person name="Kim E."/>
            <person name="Magnuson T."/>
            <person name="Richardson P."/>
        </authorList>
    </citation>
    <scope>NUCLEOTIDE SEQUENCE [LARGE SCALE GENOMIC DNA]</scope>
    <source>
        <strain evidence="3 4">JF-5</strain>
    </source>
</reference>
<gene>
    <name evidence="3" type="ordered locus">Acry_1856</name>
</gene>
<dbReference type="PANTHER" id="PTHR43569">
    <property type="entry name" value="AMIDOHYDROLASE"/>
    <property type="match status" value="1"/>
</dbReference>
<dbReference type="InterPro" id="IPR052350">
    <property type="entry name" value="Metallo-dep_Lactonases"/>
</dbReference>
<dbReference type="EC" id="3.1.1.-" evidence="3"/>
<accession>A5FZM6</accession>
<feature type="domain" description="Amidohydrolase-related" evidence="2">
    <location>
        <begin position="3"/>
        <end position="271"/>
    </location>
</feature>
<comment type="similarity">
    <text evidence="1">Belongs to the metallo-dependent hydrolases superfamily.</text>
</comment>
<evidence type="ECO:0000313" key="4">
    <source>
        <dbReference type="Proteomes" id="UP000000245"/>
    </source>
</evidence>
<dbReference type="eggNOG" id="COG3618">
    <property type="taxonomic scope" value="Bacteria"/>
</dbReference>